<keyword evidence="3" id="KW-0804">Transcription</keyword>
<dbReference type="RefSeq" id="WP_218233226.1">
    <property type="nucleotide sequence ID" value="NZ_BAABBB010000009.1"/>
</dbReference>
<feature type="domain" description="HTH marR-type" evidence="4">
    <location>
        <begin position="1"/>
        <end position="145"/>
    </location>
</feature>
<dbReference type="SMART" id="SM00347">
    <property type="entry name" value="HTH_MARR"/>
    <property type="match status" value="1"/>
</dbReference>
<dbReference type="Proteomes" id="UP001500301">
    <property type="component" value="Unassembled WGS sequence"/>
</dbReference>
<keyword evidence="1" id="KW-0805">Transcription regulation</keyword>
<evidence type="ECO:0000313" key="6">
    <source>
        <dbReference type="Proteomes" id="UP001500301"/>
    </source>
</evidence>
<dbReference type="PROSITE" id="PS50995">
    <property type="entry name" value="HTH_MARR_2"/>
    <property type="match status" value="1"/>
</dbReference>
<accession>A0ABP6V858</accession>
<proteinExistence type="predicted"/>
<dbReference type="PROSITE" id="PS01117">
    <property type="entry name" value="HTH_MARR_1"/>
    <property type="match status" value="1"/>
</dbReference>
<name>A0ABP6V858_9ACTN</name>
<evidence type="ECO:0000313" key="5">
    <source>
        <dbReference type="EMBL" id="GAA3528871.1"/>
    </source>
</evidence>
<comment type="caution">
    <text evidence="5">The sequence shown here is derived from an EMBL/GenBank/DDBJ whole genome shotgun (WGS) entry which is preliminary data.</text>
</comment>
<gene>
    <name evidence="5" type="ORF">GCM10022263_16850</name>
</gene>
<evidence type="ECO:0000259" key="4">
    <source>
        <dbReference type="PROSITE" id="PS50995"/>
    </source>
</evidence>
<dbReference type="PANTHER" id="PTHR33164:SF43">
    <property type="entry name" value="HTH-TYPE TRANSCRIPTIONAL REPRESSOR YETL"/>
    <property type="match status" value="1"/>
</dbReference>
<organism evidence="5 6">
    <name type="scientific">Nocardioides daeguensis</name>
    <dbReference type="NCBI Taxonomy" id="908359"/>
    <lineage>
        <taxon>Bacteria</taxon>
        <taxon>Bacillati</taxon>
        <taxon>Actinomycetota</taxon>
        <taxon>Actinomycetes</taxon>
        <taxon>Propionibacteriales</taxon>
        <taxon>Nocardioidaceae</taxon>
        <taxon>Nocardioides</taxon>
    </lineage>
</organism>
<dbReference type="InterPro" id="IPR023187">
    <property type="entry name" value="Tscrpt_reg_MarR-type_CS"/>
</dbReference>
<keyword evidence="2" id="KW-0238">DNA-binding</keyword>
<dbReference type="InterPro" id="IPR039422">
    <property type="entry name" value="MarR/SlyA-like"/>
</dbReference>
<reference evidence="6" key="1">
    <citation type="journal article" date="2019" name="Int. J. Syst. Evol. Microbiol.">
        <title>The Global Catalogue of Microorganisms (GCM) 10K type strain sequencing project: providing services to taxonomists for standard genome sequencing and annotation.</title>
        <authorList>
            <consortium name="The Broad Institute Genomics Platform"/>
            <consortium name="The Broad Institute Genome Sequencing Center for Infectious Disease"/>
            <person name="Wu L."/>
            <person name="Ma J."/>
        </authorList>
    </citation>
    <scope>NUCLEOTIDE SEQUENCE [LARGE SCALE GENOMIC DNA]</scope>
    <source>
        <strain evidence="6">JCM 17460</strain>
    </source>
</reference>
<dbReference type="InterPro" id="IPR000835">
    <property type="entry name" value="HTH_MarR-typ"/>
</dbReference>
<sequence>MARNAQDEPGVTAWAALLRAHAAVVPKLGRAVAAAGLQISWYDVLLVLNAAPQRRLRMSDLGAAAVLSREQISRVVSELERAGLVARVPNPDDKRSSFATITDAGRQRLRTAAPAYLAAIEEHFARHLTATEVAAVSRALGKVVAAEEQA</sequence>
<evidence type="ECO:0000256" key="1">
    <source>
        <dbReference type="ARBA" id="ARBA00023015"/>
    </source>
</evidence>
<evidence type="ECO:0000256" key="2">
    <source>
        <dbReference type="ARBA" id="ARBA00023125"/>
    </source>
</evidence>
<protein>
    <recommendedName>
        <fullName evidence="4">HTH marR-type domain-containing protein</fullName>
    </recommendedName>
</protein>
<keyword evidence="6" id="KW-1185">Reference proteome</keyword>
<dbReference type="Pfam" id="PF12802">
    <property type="entry name" value="MarR_2"/>
    <property type="match status" value="1"/>
</dbReference>
<dbReference type="PANTHER" id="PTHR33164">
    <property type="entry name" value="TRANSCRIPTIONAL REGULATOR, MARR FAMILY"/>
    <property type="match status" value="1"/>
</dbReference>
<dbReference type="EMBL" id="BAABBB010000009">
    <property type="protein sequence ID" value="GAA3528871.1"/>
    <property type="molecule type" value="Genomic_DNA"/>
</dbReference>
<evidence type="ECO:0000256" key="3">
    <source>
        <dbReference type="ARBA" id="ARBA00023163"/>
    </source>
</evidence>